<dbReference type="InterPro" id="IPR002575">
    <property type="entry name" value="Aminoglycoside_PTrfase"/>
</dbReference>
<dbReference type="PANTHER" id="PTHR21310:SF40">
    <property type="entry name" value="AMINOGLYCOSIDE PHOSPHOTRANSFERASE DOMAIN-CONTAINING PROTEIN-RELATED"/>
    <property type="match status" value="1"/>
</dbReference>
<name>A0A6J6IG12_9ZZZZ</name>
<dbReference type="SUPFAM" id="SSF56112">
    <property type="entry name" value="Protein kinase-like (PK-like)"/>
    <property type="match status" value="1"/>
</dbReference>
<evidence type="ECO:0000259" key="1">
    <source>
        <dbReference type="Pfam" id="PF01636"/>
    </source>
</evidence>
<dbReference type="Pfam" id="PF01636">
    <property type="entry name" value="APH"/>
    <property type="match status" value="1"/>
</dbReference>
<dbReference type="PANTHER" id="PTHR21310">
    <property type="entry name" value="AMINOGLYCOSIDE PHOSPHOTRANSFERASE-RELATED-RELATED"/>
    <property type="match status" value="1"/>
</dbReference>
<dbReference type="InterPro" id="IPR011009">
    <property type="entry name" value="Kinase-like_dom_sf"/>
</dbReference>
<accession>A0A6J6IG12</accession>
<gene>
    <name evidence="2" type="ORF">UFOPK1827_02004</name>
</gene>
<dbReference type="EMBL" id="CAEZUO010000165">
    <property type="protein sequence ID" value="CAB4621278.1"/>
    <property type="molecule type" value="Genomic_DNA"/>
</dbReference>
<dbReference type="Gene3D" id="3.90.1200.10">
    <property type="match status" value="1"/>
</dbReference>
<dbReference type="CDD" id="cd05154">
    <property type="entry name" value="ACAD10_11_N-like"/>
    <property type="match status" value="1"/>
</dbReference>
<evidence type="ECO:0000313" key="2">
    <source>
        <dbReference type="EMBL" id="CAB4621278.1"/>
    </source>
</evidence>
<proteinExistence type="predicted"/>
<sequence length="374" mass="41729">MPVAGQRDPDQIRGVLTEWMARQMPDATEVTITNLVVPQSSGFSNETFLLDASWVENGKKVDAELVLRSQPVMSLLFPEIDLVTQQYLSMKLLGEHSNVPVPNTRWAERDTSVIGGPFFMMDRLNGVVPGDAPPYTETGFVVDMTDEQRARWAYNGVEALTRVGKVDWKAAGFEHLDQKHHGKLGPEQRRGYFQNYKNWAMKGEAHPVIDPAWDWLVANWPEDGEHIELCWGDSRPGNQMYGGPDNTEVIGVFDWEMVSLGNSESDLGWWLFLQQFSIESAGATLLPGMLDRAQTIAVWEELMGRPATHVDFYEILAGFQFCLVMVKLAEMYVAESGDPAIGAMALYNPVTAITARLLGIEVPGLADVLKRPEA</sequence>
<feature type="domain" description="Aminoglycoside phosphotransferase" evidence="1">
    <location>
        <begin position="40"/>
        <end position="293"/>
    </location>
</feature>
<dbReference type="AlphaFoldDB" id="A0A6J6IG12"/>
<protein>
    <submittedName>
        <fullName evidence="2">Unannotated protein</fullName>
    </submittedName>
</protein>
<reference evidence="2" key="1">
    <citation type="submission" date="2020-05" db="EMBL/GenBank/DDBJ databases">
        <authorList>
            <person name="Chiriac C."/>
            <person name="Salcher M."/>
            <person name="Ghai R."/>
            <person name="Kavagutti S V."/>
        </authorList>
    </citation>
    <scope>NUCLEOTIDE SEQUENCE</scope>
</reference>
<dbReference type="InterPro" id="IPR051678">
    <property type="entry name" value="AGP_Transferase"/>
</dbReference>
<dbReference type="Gene3D" id="3.30.200.20">
    <property type="entry name" value="Phosphorylase Kinase, domain 1"/>
    <property type="match status" value="1"/>
</dbReference>
<dbReference type="InterPro" id="IPR041726">
    <property type="entry name" value="ACAD10_11_N"/>
</dbReference>
<organism evidence="2">
    <name type="scientific">freshwater metagenome</name>
    <dbReference type="NCBI Taxonomy" id="449393"/>
    <lineage>
        <taxon>unclassified sequences</taxon>
        <taxon>metagenomes</taxon>
        <taxon>ecological metagenomes</taxon>
    </lineage>
</organism>